<dbReference type="GO" id="GO:0004674">
    <property type="term" value="F:protein serine/threonine kinase activity"/>
    <property type="evidence" value="ECO:0007669"/>
    <property type="project" value="UniProtKB-KW"/>
</dbReference>
<comment type="catalytic activity">
    <reaction evidence="7">
        <text>L-threonyl-[protein] + ATP = O-phospho-L-threonyl-[protein] + ADP + H(+)</text>
        <dbReference type="Rhea" id="RHEA:46608"/>
        <dbReference type="Rhea" id="RHEA-COMP:11060"/>
        <dbReference type="Rhea" id="RHEA-COMP:11605"/>
        <dbReference type="ChEBI" id="CHEBI:15378"/>
        <dbReference type="ChEBI" id="CHEBI:30013"/>
        <dbReference type="ChEBI" id="CHEBI:30616"/>
        <dbReference type="ChEBI" id="CHEBI:61977"/>
        <dbReference type="ChEBI" id="CHEBI:456216"/>
        <dbReference type="EC" id="2.7.11.1"/>
    </reaction>
</comment>
<dbReference type="PANTHER" id="PTHR47634:SF9">
    <property type="entry name" value="PROTEIN KINASE DOMAIN-CONTAINING PROTEIN-RELATED"/>
    <property type="match status" value="1"/>
</dbReference>
<dbReference type="PANTHER" id="PTHR47634">
    <property type="entry name" value="PROTEIN KINASE DOMAIN-CONTAINING PROTEIN-RELATED"/>
    <property type="match status" value="1"/>
</dbReference>
<dbReference type="InterPro" id="IPR011009">
    <property type="entry name" value="Kinase-like_dom_sf"/>
</dbReference>
<dbReference type="InterPro" id="IPR051334">
    <property type="entry name" value="SRPK"/>
</dbReference>
<evidence type="ECO:0000256" key="1">
    <source>
        <dbReference type="ARBA" id="ARBA00012513"/>
    </source>
</evidence>
<dbReference type="GO" id="GO:0005524">
    <property type="term" value="F:ATP binding"/>
    <property type="evidence" value="ECO:0007669"/>
    <property type="project" value="UniProtKB-KW"/>
</dbReference>
<dbReference type="GO" id="GO:0005634">
    <property type="term" value="C:nucleus"/>
    <property type="evidence" value="ECO:0007669"/>
    <property type="project" value="TreeGrafter"/>
</dbReference>
<sequence>DIWSTACTIFEMATGKYLFKLEEGTDDGTVYTLADDHLARIIELQGPIPSAVFKKGACWKDFFDEKGDLLKIKNLTPFPMMEYLEEKYKWNPNDAEQITSFLAPMLEFDKDDRATAARCLQHDWLQPAPAVAAEGSRRDRE</sequence>
<proteinExistence type="predicted"/>
<evidence type="ECO:0000256" key="7">
    <source>
        <dbReference type="ARBA" id="ARBA00047899"/>
    </source>
</evidence>
<evidence type="ECO:0000256" key="4">
    <source>
        <dbReference type="ARBA" id="ARBA00022741"/>
    </source>
</evidence>
<dbReference type="GO" id="GO:0005737">
    <property type="term" value="C:cytoplasm"/>
    <property type="evidence" value="ECO:0007669"/>
    <property type="project" value="TreeGrafter"/>
</dbReference>
<dbReference type="EC" id="2.7.11.1" evidence="1"/>
<evidence type="ECO:0000313" key="10">
    <source>
        <dbReference type="EMBL" id="GMS87555.1"/>
    </source>
</evidence>
<dbReference type="GO" id="GO:0050684">
    <property type="term" value="P:regulation of mRNA processing"/>
    <property type="evidence" value="ECO:0007669"/>
    <property type="project" value="TreeGrafter"/>
</dbReference>
<keyword evidence="2" id="KW-0723">Serine/threonine-protein kinase</keyword>
<keyword evidence="4" id="KW-0547">Nucleotide-binding</keyword>
<comment type="catalytic activity">
    <reaction evidence="8">
        <text>L-seryl-[protein] + ATP = O-phospho-L-seryl-[protein] + ADP + H(+)</text>
        <dbReference type="Rhea" id="RHEA:17989"/>
        <dbReference type="Rhea" id="RHEA-COMP:9863"/>
        <dbReference type="Rhea" id="RHEA-COMP:11604"/>
        <dbReference type="ChEBI" id="CHEBI:15378"/>
        <dbReference type="ChEBI" id="CHEBI:29999"/>
        <dbReference type="ChEBI" id="CHEBI:30616"/>
        <dbReference type="ChEBI" id="CHEBI:83421"/>
        <dbReference type="ChEBI" id="CHEBI:456216"/>
        <dbReference type="EC" id="2.7.11.1"/>
    </reaction>
</comment>
<dbReference type="Proteomes" id="UP001432027">
    <property type="component" value="Unassembled WGS sequence"/>
</dbReference>
<keyword evidence="3" id="KW-0808">Transferase</keyword>
<dbReference type="EMBL" id="BTSX01000003">
    <property type="protein sequence ID" value="GMS87555.1"/>
    <property type="molecule type" value="Genomic_DNA"/>
</dbReference>
<gene>
    <name evidence="10" type="ORF">PENTCL1PPCAC_9730</name>
</gene>
<keyword evidence="11" id="KW-1185">Reference proteome</keyword>
<dbReference type="PROSITE" id="PS50011">
    <property type="entry name" value="PROTEIN_KINASE_DOM"/>
    <property type="match status" value="1"/>
</dbReference>
<dbReference type="GO" id="GO:0000245">
    <property type="term" value="P:spliceosomal complex assembly"/>
    <property type="evidence" value="ECO:0007669"/>
    <property type="project" value="TreeGrafter"/>
</dbReference>
<keyword evidence="5" id="KW-0418">Kinase</keyword>
<protein>
    <recommendedName>
        <fullName evidence="1">non-specific serine/threonine protein kinase</fullName>
        <ecNumber evidence="1">2.7.11.1</ecNumber>
    </recommendedName>
</protein>
<evidence type="ECO:0000256" key="2">
    <source>
        <dbReference type="ARBA" id="ARBA00022527"/>
    </source>
</evidence>
<evidence type="ECO:0000256" key="3">
    <source>
        <dbReference type="ARBA" id="ARBA00022679"/>
    </source>
</evidence>
<evidence type="ECO:0000256" key="5">
    <source>
        <dbReference type="ARBA" id="ARBA00022777"/>
    </source>
</evidence>
<evidence type="ECO:0000259" key="9">
    <source>
        <dbReference type="PROSITE" id="PS50011"/>
    </source>
</evidence>
<dbReference type="InterPro" id="IPR000719">
    <property type="entry name" value="Prot_kinase_dom"/>
</dbReference>
<reference evidence="10" key="1">
    <citation type="submission" date="2023-10" db="EMBL/GenBank/DDBJ databases">
        <title>Genome assembly of Pristionchus species.</title>
        <authorList>
            <person name="Yoshida K."/>
            <person name="Sommer R.J."/>
        </authorList>
    </citation>
    <scope>NUCLEOTIDE SEQUENCE</scope>
    <source>
        <strain evidence="10">RS0144</strain>
    </source>
</reference>
<dbReference type="AlphaFoldDB" id="A0AAV5T5E3"/>
<dbReference type="SUPFAM" id="SSF56112">
    <property type="entry name" value="Protein kinase-like (PK-like)"/>
    <property type="match status" value="1"/>
</dbReference>
<feature type="non-terminal residue" evidence="10">
    <location>
        <position position="1"/>
    </location>
</feature>
<evidence type="ECO:0000256" key="8">
    <source>
        <dbReference type="ARBA" id="ARBA00048679"/>
    </source>
</evidence>
<dbReference type="Pfam" id="PF00069">
    <property type="entry name" value="Pkinase"/>
    <property type="match status" value="1"/>
</dbReference>
<name>A0AAV5T5E3_9BILA</name>
<feature type="domain" description="Protein kinase" evidence="9">
    <location>
        <begin position="1"/>
        <end position="125"/>
    </location>
</feature>
<dbReference type="Gene3D" id="1.10.510.10">
    <property type="entry name" value="Transferase(Phosphotransferase) domain 1"/>
    <property type="match status" value="1"/>
</dbReference>
<evidence type="ECO:0000256" key="6">
    <source>
        <dbReference type="ARBA" id="ARBA00022840"/>
    </source>
</evidence>
<comment type="caution">
    <text evidence="10">The sequence shown here is derived from an EMBL/GenBank/DDBJ whole genome shotgun (WGS) entry which is preliminary data.</text>
</comment>
<evidence type="ECO:0000313" key="11">
    <source>
        <dbReference type="Proteomes" id="UP001432027"/>
    </source>
</evidence>
<organism evidence="10 11">
    <name type="scientific">Pristionchus entomophagus</name>
    <dbReference type="NCBI Taxonomy" id="358040"/>
    <lineage>
        <taxon>Eukaryota</taxon>
        <taxon>Metazoa</taxon>
        <taxon>Ecdysozoa</taxon>
        <taxon>Nematoda</taxon>
        <taxon>Chromadorea</taxon>
        <taxon>Rhabditida</taxon>
        <taxon>Rhabditina</taxon>
        <taxon>Diplogasteromorpha</taxon>
        <taxon>Diplogasteroidea</taxon>
        <taxon>Neodiplogasteridae</taxon>
        <taxon>Pristionchus</taxon>
    </lineage>
</organism>
<keyword evidence="6" id="KW-0067">ATP-binding</keyword>
<accession>A0AAV5T5E3</accession>